<evidence type="ECO:0000313" key="1">
    <source>
        <dbReference type="EMBL" id="KAK6975035.1"/>
    </source>
</evidence>
<name>A0AAV9Z9R6_9AGAR</name>
<comment type="caution">
    <text evidence="1">The sequence shown here is derived from an EMBL/GenBank/DDBJ whole genome shotgun (WGS) entry which is preliminary data.</text>
</comment>
<dbReference type="EMBL" id="JAWWNJ010000176">
    <property type="protein sequence ID" value="KAK6975035.1"/>
    <property type="molecule type" value="Genomic_DNA"/>
</dbReference>
<reference evidence="1 2" key="1">
    <citation type="journal article" date="2024" name="J Genomics">
        <title>Draft genome sequencing and assembly of Favolaschia claudopus CIRM-BRFM 2984 isolated from oak limbs.</title>
        <authorList>
            <person name="Navarro D."/>
            <person name="Drula E."/>
            <person name="Chaduli D."/>
            <person name="Cazenave R."/>
            <person name="Ahrendt S."/>
            <person name="Wang J."/>
            <person name="Lipzen A."/>
            <person name="Daum C."/>
            <person name="Barry K."/>
            <person name="Grigoriev I.V."/>
            <person name="Favel A."/>
            <person name="Rosso M.N."/>
            <person name="Martin F."/>
        </authorList>
    </citation>
    <scope>NUCLEOTIDE SEQUENCE [LARGE SCALE GENOMIC DNA]</scope>
    <source>
        <strain evidence="1 2">CIRM-BRFM 2984</strain>
    </source>
</reference>
<organism evidence="1 2">
    <name type="scientific">Favolaschia claudopus</name>
    <dbReference type="NCBI Taxonomy" id="2862362"/>
    <lineage>
        <taxon>Eukaryota</taxon>
        <taxon>Fungi</taxon>
        <taxon>Dikarya</taxon>
        <taxon>Basidiomycota</taxon>
        <taxon>Agaricomycotina</taxon>
        <taxon>Agaricomycetes</taxon>
        <taxon>Agaricomycetidae</taxon>
        <taxon>Agaricales</taxon>
        <taxon>Marasmiineae</taxon>
        <taxon>Mycenaceae</taxon>
        <taxon>Favolaschia</taxon>
    </lineage>
</organism>
<accession>A0AAV9Z9R6</accession>
<dbReference type="InterPro" id="IPR036691">
    <property type="entry name" value="Endo/exonu/phosph_ase_sf"/>
</dbReference>
<evidence type="ECO:0008006" key="3">
    <source>
        <dbReference type="Google" id="ProtNLM"/>
    </source>
</evidence>
<keyword evidence="2" id="KW-1185">Reference proteome</keyword>
<evidence type="ECO:0000313" key="2">
    <source>
        <dbReference type="Proteomes" id="UP001362999"/>
    </source>
</evidence>
<dbReference type="AlphaFoldDB" id="A0AAV9Z9R6"/>
<sequence length="50" mass="5812">SRLDRIYVQHSIFDSCRQWNIEKTAIKSDHSIVTVQVVCRTAEKPGERPL</sequence>
<dbReference type="Proteomes" id="UP001362999">
    <property type="component" value="Unassembled WGS sequence"/>
</dbReference>
<dbReference type="Gene3D" id="3.60.10.10">
    <property type="entry name" value="Endonuclease/exonuclease/phosphatase"/>
    <property type="match status" value="1"/>
</dbReference>
<proteinExistence type="predicted"/>
<protein>
    <recommendedName>
        <fullName evidence="3">Endonuclease/exonuclease/phosphatase domain-containing protein</fullName>
    </recommendedName>
</protein>
<feature type="non-terminal residue" evidence="1">
    <location>
        <position position="1"/>
    </location>
</feature>
<gene>
    <name evidence="1" type="ORF">R3P38DRAFT_2582991</name>
</gene>